<dbReference type="CDD" id="cd16014">
    <property type="entry name" value="PLC"/>
    <property type="match status" value="1"/>
</dbReference>
<dbReference type="RefSeq" id="WP_066100184.1">
    <property type="nucleotide sequence ID" value="NZ_CP016027.1"/>
</dbReference>
<dbReference type="InterPro" id="IPR008475">
    <property type="entry name" value="PLipase_C_C"/>
</dbReference>
<reference evidence="5 6" key="1">
    <citation type="submission" date="2016-06" db="EMBL/GenBank/DDBJ databases">
        <title>Insight into the functional genes involving in sulfur oxidation in Pearl River water.</title>
        <authorList>
            <person name="Luo J."/>
            <person name="Tan X."/>
            <person name="Lin W."/>
        </authorList>
    </citation>
    <scope>NUCLEOTIDE SEQUENCE [LARGE SCALE GENOMIC DNA]</scope>
    <source>
        <strain evidence="5 6">LS2</strain>
    </source>
</reference>
<protein>
    <recommendedName>
        <fullName evidence="2">phospholipase C</fullName>
        <ecNumber evidence="2">3.1.4.3</ecNumber>
    </recommendedName>
</protein>
<name>A0A191ZHQ8_9GAMM</name>
<dbReference type="EC" id="3.1.4.3" evidence="2"/>
<dbReference type="GO" id="GO:0034480">
    <property type="term" value="F:phosphatidylcholine phospholipase C activity"/>
    <property type="evidence" value="ECO:0007669"/>
    <property type="project" value="UniProtKB-EC"/>
</dbReference>
<evidence type="ECO:0000256" key="3">
    <source>
        <dbReference type="ARBA" id="ARBA00022801"/>
    </source>
</evidence>
<dbReference type="STRING" id="1860122.A9404_08420"/>
<evidence type="ECO:0000256" key="1">
    <source>
        <dbReference type="ARBA" id="ARBA00009717"/>
    </source>
</evidence>
<proteinExistence type="inferred from homology"/>
<sequence>MPIDNRRDFLRALAGTVGAAAAVSVLPPAIRNALAIEANHRTGTIKDVEHIVVLMQENRAFDHYFGTMAGVRGFGDRFPIPLPDTQNVQGKSVWYQTNDADPAHPQVIPPFHLNTVQTFDYMRVTGTPHTWLDAQAAWNNGKMNTWPTYKHNHAMGYFTAEDIPFQYALANAFTLCDAYHSSFQGGTNTNRLFHWTGTNDPLGKGHGPATYNNYDHFDGDPGKNGGYTWTTYPERLEKAGISWQIYENMADNFTDNPLAGFKVFRDAWFEKPGYSKSLKARGVSTRDLDKLKEDVLADKLPQVSWIIATADGSEHPDASSPAQGADYTAHVLEALTANPDVWSKTVFIVNFDENDGFFDHVPPPSAPAYTHYDADPKKAAFAGASTVDTTGEYHEIILPYQTNPLEPLALHRTYGLGPRVPLYVISPWSKGGWVNSQVFDHTSVIRFIEERFGVKEPNISPWRRAVCGDLTSTLDFKDPDNTAFFKAFPDTVEQAKRARALTKKTTPETPTTLSLPVQATGTRPARALPYALHTSAKTHGADRIELTFGNTGSAAAVFHVYDRKHLDQVPRRYTVEAHKTLTGSWDLAADGGAYDLWVLGPNGYHRHFTGHATQSSVEIQVQYDVPGEMVVLVMTNHGQEAADYHVAANAYFDQGPWTGTVVPNSIVERRWPLQASSHWYDFTLTLPQHPGYSRRFAGHLETGKPSISDPALGGKAIGEQVKIV</sequence>
<dbReference type="OrthoDB" id="9770871at2"/>
<dbReference type="KEGG" id="haz:A9404_08420"/>
<dbReference type="InterPro" id="IPR017850">
    <property type="entry name" value="Alkaline_phosphatase_core_sf"/>
</dbReference>
<dbReference type="InterPro" id="IPR017767">
    <property type="entry name" value="PC-PLC"/>
</dbReference>
<dbReference type="NCBIfam" id="TIGR03396">
    <property type="entry name" value="PC_PLC"/>
    <property type="match status" value="1"/>
</dbReference>
<dbReference type="GO" id="GO:0016042">
    <property type="term" value="P:lipid catabolic process"/>
    <property type="evidence" value="ECO:0007669"/>
    <property type="project" value="InterPro"/>
</dbReference>
<keyword evidence="6" id="KW-1185">Reference proteome</keyword>
<feature type="domain" description="Bacterial phospholipase C C-terminal" evidence="4">
    <location>
        <begin position="524"/>
        <end position="611"/>
    </location>
</feature>
<gene>
    <name evidence="5" type="ORF">A9404_08420</name>
</gene>
<dbReference type="Pfam" id="PF05506">
    <property type="entry name" value="PLipase_C_C"/>
    <property type="match status" value="2"/>
</dbReference>
<keyword evidence="3" id="KW-0378">Hydrolase</keyword>
<comment type="similarity">
    <text evidence="1">Belongs to the bacterial phospholipase C family.</text>
</comment>
<dbReference type="PANTHER" id="PTHR31956">
    <property type="entry name" value="NON-SPECIFIC PHOSPHOLIPASE C4-RELATED"/>
    <property type="match status" value="1"/>
</dbReference>
<feature type="domain" description="Bacterial phospholipase C C-terminal" evidence="4">
    <location>
        <begin position="618"/>
        <end position="699"/>
    </location>
</feature>
<dbReference type="InterPro" id="IPR007312">
    <property type="entry name" value="Phosphoesterase"/>
</dbReference>
<accession>A0A191ZHQ8</accession>
<dbReference type="Pfam" id="PF04185">
    <property type="entry name" value="Phosphoesterase"/>
    <property type="match status" value="1"/>
</dbReference>
<evidence type="ECO:0000313" key="6">
    <source>
        <dbReference type="Proteomes" id="UP000078596"/>
    </source>
</evidence>
<dbReference type="Proteomes" id="UP000078596">
    <property type="component" value="Chromosome"/>
</dbReference>
<dbReference type="PROSITE" id="PS51318">
    <property type="entry name" value="TAT"/>
    <property type="match status" value="1"/>
</dbReference>
<organism evidence="5 6">
    <name type="scientific">Halothiobacillus diazotrophicus</name>
    <dbReference type="NCBI Taxonomy" id="1860122"/>
    <lineage>
        <taxon>Bacteria</taxon>
        <taxon>Pseudomonadati</taxon>
        <taxon>Pseudomonadota</taxon>
        <taxon>Gammaproteobacteria</taxon>
        <taxon>Chromatiales</taxon>
        <taxon>Halothiobacillaceae</taxon>
        <taxon>Halothiobacillus</taxon>
    </lineage>
</organism>
<evidence type="ECO:0000256" key="2">
    <source>
        <dbReference type="ARBA" id="ARBA00012018"/>
    </source>
</evidence>
<dbReference type="Gene3D" id="3.40.720.10">
    <property type="entry name" value="Alkaline Phosphatase, subunit A"/>
    <property type="match status" value="2"/>
</dbReference>
<dbReference type="InterPro" id="IPR006311">
    <property type="entry name" value="TAT_signal"/>
</dbReference>
<evidence type="ECO:0000259" key="4">
    <source>
        <dbReference type="Pfam" id="PF05506"/>
    </source>
</evidence>
<dbReference type="AlphaFoldDB" id="A0A191ZHQ8"/>
<evidence type="ECO:0000313" key="5">
    <source>
        <dbReference type="EMBL" id="ANJ67400.1"/>
    </source>
</evidence>
<dbReference type="EMBL" id="CP016027">
    <property type="protein sequence ID" value="ANJ67400.1"/>
    <property type="molecule type" value="Genomic_DNA"/>
</dbReference>
<dbReference type="PANTHER" id="PTHR31956:SF36">
    <property type="entry name" value="NON-HEMOLYTIC PHOSPHOLIPASE C"/>
    <property type="match status" value="1"/>
</dbReference>